<keyword evidence="4" id="KW-1185">Reference proteome</keyword>
<dbReference type="EMBL" id="JAJGNA010000013">
    <property type="protein sequence ID" value="MCC4309202.1"/>
    <property type="molecule type" value="Genomic_DNA"/>
</dbReference>
<gene>
    <name evidence="3" type="ORF">LL252_11520</name>
</gene>
<organism evidence="3 4">
    <name type="scientific">Alloalcanivorax marinus</name>
    <dbReference type="NCBI Taxonomy" id="1177169"/>
    <lineage>
        <taxon>Bacteria</taxon>
        <taxon>Pseudomonadati</taxon>
        <taxon>Pseudomonadota</taxon>
        <taxon>Gammaproteobacteria</taxon>
        <taxon>Oceanospirillales</taxon>
        <taxon>Alcanivoracaceae</taxon>
        <taxon>Alloalcanivorax</taxon>
    </lineage>
</organism>
<dbReference type="SMART" id="SM00131">
    <property type="entry name" value="KU"/>
    <property type="match status" value="1"/>
</dbReference>
<sequence>MRMLMMGLLAGSLALTGCQSGRTAHPLPDACFQAPDTGQCRAAMPRYYYDADADRCEQFTWGGCEGSVPFETLDACMAACYAPAPDLQGDSQEGDGQGSDMP</sequence>
<dbReference type="InterPro" id="IPR036880">
    <property type="entry name" value="Kunitz_BPTI_sf"/>
</dbReference>
<dbReference type="PROSITE" id="PS51257">
    <property type="entry name" value="PROKAR_LIPOPROTEIN"/>
    <property type="match status" value="1"/>
</dbReference>
<dbReference type="Proteomes" id="UP001108027">
    <property type="component" value="Unassembled WGS sequence"/>
</dbReference>
<dbReference type="CDD" id="cd00109">
    <property type="entry name" value="Kunitz-type"/>
    <property type="match status" value="1"/>
</dbReference>
<evidence type="ECO:0000313" key="3">
    <source>
        <dbReference type="EMBL" id="MCC4309202.1"/>
    </source>
</evidence>
<dbReference type="PROSITE" id="PS50279">
    <property type="entry name" value="BPTI_KUNITZ_2"/>
    <property type="match status" value="1"/>
</dbReference>
<dbReference type="Pfam" id="PF00014">
    <property type="entry name" value="Kunitz_BPTI"/>
    <property type="match status" value="1"/>
</dbReference>
<dbReference type="InterPro" id="IPR050098">
    <property type="entry name" value="TFPI/VKTCI-like"/>
</dbReference>
<dbReference type="SUPFAM" id="SSF57362">
    <property type="entry name" value="BPTI-like"/>
    <property type="match status" value="1"/>
</dbReference>
<evidence type="ECO:0000259" key="2">
    <source>
        <dbReference type="PROSITE" id="PS50279"/>
    </source>
</evidence>
<accession>A0A9Q3UPM3</accession>
<dbReference type="GO" id="GO:0004867">
    <property type="term" value="F:serine-type endopeptidase inhibitor activity"/>
    <property type="evidence" value="ECO:0007669"/>
    <property type="project" value="InterPro"/>
</dbReference>
<dbReference type="Gene3D" id="4.10.410.10">
    <property type="entry name" value="Pancreatic trypsin inhibitor Kunitz domain"/>
    <property type="match status" value="1"/>
</dbReference>
<feature type="domain" description="BPTI/Kunitz inhibitor" evidence="2">
    <location>
        <begin position="31"/>
        <end position="80"/>
    </location>
</feature>
<dbReference type="RefSeq" id="WP_228234117.1">
    <property type="nucleotide sequence ID" value="NZ_JAJGNA010000013.1"/>
</dbReference>
<name>A0A9Q3UPM3_9GAMM</name>
<comment type="caution">
    <text evidence="3">The sequence shown here is derived from an EMBL/GenBank/DDBJ whole genome shotgun (WGS) entry which is preliminary data.</text>
</comment>
<dbReference type="PANTHER" id="PTHR10083:SF374">
    <property type="entry name" value="BPTI_KUNITZ INHIBITOR DOMAIN-CONTAINING PROTEIN"/>
    <property type="match status" value="1"/>
</dbReference>
<dbReference type="PANTHER" id="PTHR10083">
    <property type="entry name" value="KUNITZ-TYPE PROTEASE INHIBITOR-RELATED"/>
    <property type="match status" value="1"/>
</dbReference>
<evidence type="ECO:0000256" key="1">
    <source>
        <dbReference type="ARBA" id="ARBA00023157"/>
    </source>
</evidence>
<dbReference type="InterPro" id="IPR002223">
    <property type="entry name" value="Kunitz_BPTI"/>
</dbReference>
<dbReference type="GO" id="GO:0005615">
    <property type="term" value="C:extracellular space"/>
    <property type="evidence" value="ECO:0007669"/>
    <property type="project" value="TreeGrafter"/>
</dbReference>
<proteinExistence type="predicted"/>
<keyword evidence="1" id="KW-1015">Disulfide bond</keyword>
<dbReference type="AlphaFoldDB" id="A0A9Q3UPM3"/>
<reference evidence="3" key="1">
    <citation type="submission" date="2021-10" db="EMBL/GenBank/DDBJ databases">
        <title>The diversity and Nitrogen Metabolism of Culturable Nitrate-Utilizing Bacteria Within the Oxygen Minimum Zone of the Changjiang (Yangtze River)Estuary.</title>
        <authorList>
            <person name="Zhang D."/>
            <person name="Zheng J."/>
            <person name="Liu S."/>
            <person name="He W."/>
        </authorList>
    </citation>
    <scope>NUCLEOTIDE SEQUENCE</scope>
    <source>
        <strain evidence="3">FXH-223</strain>
    </source>
</reference>
<protein>
    <submittedName>
        <fullName evidence="3">BPTI/Kunitz domain-containing protein</fullName>
    </submittedName>
</protein>
<evidence type="ECO:0000313" key="4">
    <source>
        <dbReference type="Proteomes" id="UP001108027"/>
    </source>
</evidence>